<reference evidence="7" key="1">
    <citation type="submission" date="2019-09" db="EMBL/GenBank/DDBJ databases">
        <title>Characterisation of the sponge microbiome using genome-centric metagenomics.</title>
        <authorList>
            <person name="Engelberts J.P."/>
            <person name="Robbins S.J."/>
            <person name="De Goeij J.M."/>
            <person name="Aranda M."/>
            <person name="Bell S.C."/>
            <person name="Webster N.S."/>
        </authorList>
    </citation>
    <scope>NUCLEOTIDE SEQUENCE</scope>
    <source>
        <strain evidence="7">SB0662_bin_9</strain>
    </source>
</reference>
<keyword evidence="4 7" id="KW-0808">Transferase</keyword>
<keyword evidence="5" id="KW-0663">Pyridoxal phosphate</keyword>
<dbReference type="Pfam" id="PF00155">
    <property type="entry name" value="Aminotran_1_2"/>
    <property type="match status" value="1"/>
</dbReference>
<dbReference type="FunFam" id="3.40.640.10:FF:000024">
    <property type="entry name" value="Kynurenine--oxoglutarate transaminase 3"/>
    <property type="match status" value="1"/>
</dbReference>
<dbReference type="CDD" id="cd00609">
    <property type="entry name" value="AAT_like"/>
    <property type="match status" value="1"/>
</dbReference>
<evidence type="ECO:0000256" key="2">
    <source>
        <dbReference type="ARBA" id="ARBA00007441"/>
    </source>
</evidence>
<dbReference type="GO" id="GO:0030170">
    <property type="term" value="F:pyridoxal phosphate binding"/>
    <property type="evidence" value="ECO:0007669"/>
    <property type="project" value="InterPro"/>
</dbReference>
<dbReference type="EMBL" id="VXPY01000091">
    <property type="protein sequence ID" value="MYD91189.1"/>
    <property type="molecule type" value="Genomic_DNA"/>
</dbReference>
<dbReference type="PANTHER" id="PTHR43807">
    <property type="entry name" value="FI04487P"/>
    <property type="match status" value="1"/>
</dbReference>
<protein>
    <submittedName>
        <fullName evidence="7">Aminotransferase class I/II-fold pyridoxal phosphate-dependent enzyme</fullName>
    </submittedName>
</protein>
<evidence type="ECO:0000256" key="3">
    <source>
        <dbReference type="ARBA" id="ARBA00022576"/>
    </source>
</evidence>
<sequence length="424" mass="46822">MPAVTAPYKAPPFEPAHRVTGFGATVFAEFTALANERGAINLGQGFPNFAAPDFIKQAGQDAIAQDLNQYTRSGGHQELVEALAKFYGPLFGRTLNPMTEVVTTVGATEGIFASVQAVVNPGDEVIMMEPFYDSYPACAVMAGGTPVYVPLEIPQRTPGQTLTAADWKLDMNRLEDAFSERTRMLIINTPHNPVGKMFSREELEQIADIVQRHSQSHQPVYVLCDEAYEWITYDGVEHVRMATLPGMWEHTITLGSSGKTFSVTGWKIGWAIAPPEIVHAILMAHQWIPFTISTPFQEAVATGFRVAGEQGYFEWLGEMYQAKRDRLLGYLEAAGLSSCVPHGSYFILSDTSHLDVPPNPSEPRDVTVCRWLTGEIGVVAIPPSAFYSEDNRHLVADLARFTFCKTDETLDQAGERFQVLNRKA</sequence>
<dbReference type="AlphaFoldDB" id="A0A6B1DTZ0"/>
<dbReference type="Gene3D" id="3.90.1150.10">
    <property type="entry name" value="Aspartate Aminotransferase, domain 1"/>
    <property type="match status" value="1"/>
</dbReference>
<evidence type="ECO:0000256" key="1">
    <source>
        <dbReference type="ARBA" id="ARBA00001933"/>
    </source>
</evidence>
<dbReference type="InterPro" id="IPR015424">
    <property type="entry name" value="PyrdxlP-dep_Trfase"/>
</dbReference>
<comment type="similarity">
    <text evidence="2">Belongs to the class-I pyridoxal-phosphate-dependent aminotransferase family.</text>
</comment>
<dbReference type="GO" id="GO:0005737">
    <property type="term" value="C:cytoplasm"/>
    <property type="evidence" value="ECO:0007669"/>
    <property type="project" value="TreeGrafter"/>
</dbReference>
<dbReference type="InterPro" id="IPR015422">
    <property type="entry name" value="PyrdxlP-dep_Trfase_small"/>
</dbReference>
<dbReference type="InterPro" id="IPR051326">
    <property type="entry name" value="Kynurenine-oxoglutarate_AT"/>
</dbReference>
<name>A0A6B1DTZ0_9CHLR</name>
<dbReference type="InterPro" id="IPR015421">
    <property type="entry name" value="PyrdxlP-dep_Trfase_major"/>
</dbReference>
<accession>A0A6B1DTZ0</accession>
<proteinExistence type="inferred from homology"/>
<dbReference type="PANTHER" id="PTHR43807:SF20">
    <property type="entry name" value="FI04487P"/>
    <property type="match status" value="1"/>
</dbReference>
<dbReference type="GO" id="GO:0016212">
    <property type="term" value="F:kynurenine-oxoglutarate transaminase activity"/>
    <property type="evidence" value="ECO:0007669"/>
    <property type="project" value="TreeGrafter"/>
</dbReference>
<evidence type="ECO:0000259" key="6">
    <source>
        <dbReference type="Pfam" id="PF00155"/>
    </source>
</evidence>
<organism evidence="7">
    <name type="scientific">Caldilineaceae bacterium SB0662_bin_9</name>
    <dbReference type="NCBI Taxonomy" id="2605258"/>
    <lineage>
        <taxon>Bacteria</taxon>
        <taxon>Bacillati</taxon>
        <taxon>Chloroflexota</taxon>
        <taxon>Caldilineae</taxon>
        <taxon>Caldilineales</taxon>
        <taxon>Caldilineaceae</taxon>
    </lineage>
</organism>
<dbReference type="SUPFAM" id="SSF53383">
    <property type="entry name" value="PLP-dependent transferases"/>
    <property type="match status" value="1"/>
</dbReference>
<comment type="cofactor">
    <cofactor evidence="1">
        <name>pyridoxal 5'-phosphate</name>
        <dbReference type="ChEBI" id="CHEBI:597326"/>
    </cofactor>
</comment>
<dbReference type="Gene3D" id="3.40.640.10">
    <property type="entry name" value="Type I PLP-dependent aspartate aminotransferase-like (Major domain)"/>
    <property type="match status" value="1"/>
</dbReference>
<dbReference type="InterPro" id="IPR004839">
    <property type="entry name" value="Aminotransferase_I/II_large"/>
</dbReference>
<keyword evidence="3 7" id="KW-0032">Aminotransferase</keyword>
<gene>
    <name evidence="7" type="ORF">F4Y08_12775</name>
</gene>
<comment type="caution">
    <text evidence="7">The sequence shown here is derived from an EMBL/GenBank/DDBJ whole genome shotgun (WGS) entry which is preliminary data.</text>
</comment>
<evidence type="ECO:0000256" key="5">
    <source>
        <dbReference type="ARBA" id="ARBA00022898"/>
    </source>
</evidence>
<evidence type="ECO:0000256" key="4">
    <source>
        <dbReference type="ARBA" id="ARBA00022679"/>
    </source>
</evidence>
<evidence type="ECO:0000313" key="7">
    <source>
        <dbReference type="EMBL" id="MYD91189.1"/>
    </source>
</evidence>
<feature type="domain" description="Aminotransferase class I/classII large" evidence="6">
    <location>
        <begin position="39"/>
        <end position="416"/>
    </location>
</feature>